<dbReference type="Gene3D" id="3.80.30.30">
    <property type="match status" value="1"/>
</dbReference>
<dbReference type="InterPro" id="IPR007197">
    <property type="entry name" value="rSAM"/>
</dbReference>
<evidence type="ECO:0000256" key="4">
    <source>
        <dbReference type="SAM" id="MobiDB-lite"/>
    </source>
</evidence>
<evidence type="ECO:0000256" key="2">
    <source>
        <dbReference type="ARBA" id="ARBA00023004"/>
    </source>
</evidence>
<evidence type="ECO:0000256" key="3">
    <source>
        <dbReference type="ARBA" id="ARBA00023014"/>
    </source>
</evidence>
<keyword evidence="3" id="KW-0411">Iron-sulfur</keyword>
<feature type="region of interest" description="Disordered" evidence="4">
    <location>
        <begin position="1"/>
        <end position="28"/>
    </location>
</feature>
<dbReference type="EMBL" id="JACIIX010000002">
    <property type="protein sequence ID" value="MBB6209427.1"/>
    <property type="molecule type" value="Genomic_DNA"/>
</dbReference>
<dbReference type="PANTHER" id="PTHR43432:SF3">
    <property type="entry name" value="SLR0285 PROTEIN"/>
    <property type="match status" value="1"/>
</dbReference>
<dbReference type="GO" id="GO:0016829">
    <property type="term" value="F:lyase activity"/>
    <property type="evidence" value="ECO:0007669"/>
    <property type="project" value="UniProtKB-KW"/>
</dbReference>
<evidence type="ECO:0000313" key="6">
    <source>
        <dbReference type="EMBL" id="MBB6209427.1"/>
    </source>
</evidence>
<dbReference type="InterPro" id="IPR058240">
    <property type="entry name" value="rSAM_sf"/>
</dbReference>
<dbReference type="CDD" id="cd01335">
    <property type="entry name" value="Radical_SAM"/>
    <property type="match status" value="1"/>
</dbReference>
<evidence type="ECO:0000313" key="7">
    <source>
        <dbReference type="Proteomes" id="UP000544872"/>
    </source>
</evidence>
<dbReference type="Pfam" id="PF04055">
    <property type="entry name" value="Radical_SAM"/>
    <property type="match status" value="1"/>
</dbReference>
<reference evidence="6 7" key="1">
    <citation type="submission" date="2020-08" db="EMBL/GenBank/DDBJ databases">
        <title>Genomic Encyclopedia of Type Strains, Phase IV (KMG-IV): sequencing the most valuable type-strain genomes for metagenomic binning, comparative biology and taxonomic classification.</title>
        <authorList>
            <person name="Goeker M."/>
        </authorList>
    </citation>
    <scope>NUCLEOTIDE SEQUENCE [LARGE SCALE GENOMIC DNA]</scope>
    <source>
        <strain evidence="6 7">DSM 11590</strain>
    </source>
</reference>
<dbReference type="AlphaFoldDB" id="A0A7W9ZF22"/>
<dbReference type="InterPro" id="IPR006638">
    <property type="entry name" value="Elp3/MiaA/NifB-like_rSAM"/>
</dbReference>
<dbReference type="RefSeq" id="WP_184261701.1">
    <property type="nucleotide sequence ID" value="NZ_JACIIX010000002.1"/>
</dbReference>
<comment type="caution">
    <text evidence="6">The sequence shown here is derived from an EMBL/GenBank/DDBJ whole genome shotgun (WGS) entry which is preliminary data.</text>
</comment>
<dbReference type="GO" id="GO:0046872">
    <property type="term" value="F:metal ion binding"/>
    <property type="evidence" value="ECO:0007669"/>
    <property type="project" value="UniProtKB-KW"/>
</dbReference>
<keyword evidence="1" id="KW-0479">Metal-binding</keyword>
<dbReference type="SFLD" id="SFLDG01084">
    <property type="entry name" value="Uncharacterised_Radical_SAM_Su"/>
    <property type="match status" value="1"/>
</dbReference>
<feature type="domain" description="Radical SAM core" evidence="5">
    <location>
        <begin position="78"/>
        <end position="315"/>
    </location>
</feature>
<sequence length="378" mass="41416">MEEIKPSRTADVLRAQHRGTASNRSGRYERDSRVLADDGWGSIVGGWWSEGEAVNQPPLATTVQVDTSRSILARNDSPDIPFDRSVNPYRGCEHGCSYCFARPSHAWLGLSPGLDFETRLFAKPDAAPLLEQAFRARGYQPAPLGLGTNTDPWQPVERQLRITRSVLEVLDAYSHPVAIVTKGAMIARDADVLGRMAARGLVSVSLSVTTLDRDLSRRLEPRASTPSARLRAIRVLADAGVPVRVNAAPMIPGLNDHELDAILAAGKEAGAESAGAILLRLPQEVRELFAEWLETHVPDRAARVLSLIRQCRDGDLNSAAFGDRMRGQGPVADLLWQRFRLAAKRAGLRMSIPTLRTDLFACPPQKLHLKAGDQMSLF</sequence>
<dbReference type="GO" id="GO:0051536">
    <property type="term" value="F:iron-sulfur cluster binding"/>
    <property type="evidence" value="ECO:0007669"/>
    <property type="project" value="UniProtKB-KW"/>
</dbReference>
<dbReference type="PANTHER" id="PTHR43432">
    <property type="entry name" value="SLR0285 PROTEIN"/>
    <property type="match status" value="1"/>
</dbReference>
<accession>A0A7W9ZF22</accession>
<keyword evidence="6" id="KW-0456">Lyase</keyword>
<dbReference type="PROSITE" id="PS51918">
    <property type="entry name" value="RADICAL_SAM"/>
    <property type="match status" value="1"/>
</dbReference>
<name>A0A7W9ZF22_NOVIT</name>
<dbReference type="SFLD" id="SFLDS00029">
    <property type="entry name" value="Radical_SAM"/>
    <property type="match status" value="1"/>
</dbReference>
<dbReference type="Proteomes" id="UP000544872">
    <property type="component" value="Unassembled WGS sequence"/>
</dbReference>
<dbReference type="SUPFAM" id="SSF102114">
    <property type="entry name" value="Radical SAM enzymes"/>
    <property type="match status" value="1"/>
</dbReference>
<dbReference type="NCBIfam" id="NF033668">
    <property type="entry name" value="rSAM_PA0069"/>
    <property type="match status" value="1"/>
</dbReference>
<protein>
    <submittedName>
        <fullName evidence="6">DNA repair photolyase</fullName>
    </submittedName>
</protein>
<proteinExistence type="predicted"/>
<evidence type="ECO:0000256" key="1">
    <source>
        <dbReference type="ARBA" id="ARBA00022723"/>
    </source>
</evidence>
<evidence type="ECO:0000259" key="5">
    <source>
        <dbReference type="PROSITE" id="PS51918"/>
    </source>
</evidence>
<dbReference type="SMART" id="SM00729">
    <property type="entry name" value="Elp3"/>
    <property type="match status" value="1"/>
</dbReference>
<organism evidence="6 7">
    <name type="scientific">Novispirillum itersonii</name>
    <name type="common">Aquaspirillum itersonii</name>
    <dbReference type="NCBI Taxonomy" id="189"/>
    <lineage>
        <taxon>Bacteria</taxon>
        <taxon>Pseudomonadati</taxon>
        <taxon>Pseudomonadota</taxon>
        <taxon>Alphaproteobacteria</taxon>
        <taxon>Rhodospirillales</taxon>
        <taxon>Novispirillaceae</taxon>
        <taxon>Novispirillum</taxon>
    </lineage>
</organism>
<gene>
    <name evidence="6" type="ORF">FHS48_000829</name>
</gene>
<dbReference type="InterPro" id="IPR040086">
    <property type="entry name" value="MJ0683-like"/>
</dbReference>
<keyword evidence="2" id="KW-0408">Iron</keyword>
<keyword evidence="7" id="KW-1185">Reference proteome</keyword>